<protein>
    <submittedName>
        <fullName evidence="2">Uncharacterized protein</fullName>
    </submittedName>
</protein>
<evidence type="ECO:0000256" key="1">
    <source>
        <dbReference type="SAM" id="MobiDB-lite"/>
    </source>
</evidence>
<organism evidence="2 3">
    <name type="scientific">Prymnesium parvum</name>
    <name type="common">Toxic golden alga</name>
    <dbReference type="NCBI Taxonomy" id="97485"/>
    <lineage>
        <taxon>Eukaryota</taxon>
        <taxon>Haptista</taxon>
        <taxon>Haptophyta</taxon>
        <taxon>Prymnesiophyceae</taxon>
        <taxon>Prymnesiales</taxon>
        <taxon>Prymnesiaceae</taxon>
        <taxon>Prymnesium</taxon>
    </lineage>
</organism>
<dbReference type="Proteomes" id="UP001515480">
    <property type="component" value="Unassembled WGS sequence"/>
</dbReference>
<accession>A0AB34K026</accession>
<keyword evidence="3" id="KW-1185">Reference proteome</keyword>
<sequence length="176" mass="19497">MKANLISESSLGPSSAPRDDHSDELAADIQGGTRAKPMKAKGSKGTEEVANRVWLWAVATTGNLHVDALWCEHIGTQLEGMYPYLKPWGGKERTWKRILQVRFGNGRQASTSCNRYTKVVIPEVDLSSPAKKLLEEKNLVFHVSASKKSLLAEKESAKKELGEKEAAVDRMEPHRT</sequence>
<evidence type="ECO:0000313" key="2">
    <source>
        <dbReference type="EMBL" id="KAL1525834.1"/>
    </source>
</evidence>
<feature type="region of interest" description="Disordered" evidence="1">
    <location>
        <begin position="1"/>
        <end position="43"/>
    </location>
</feature>
<feature type="region of interest" description="Disordered" evidence="1">
    <location>
        <begin position="156"/>
        <end position="176"/>
    </location>
</feature>
<gene>
    <name evidence="2" type="ORF">AB1Y20_020669</name>
</gene>
<evidence type="ECO:0000313" key="3">
    <source>
        <dbReference type="Proteomes" id="UP001515480"/>
    </source>
</evidence>
<feature type="compositionally biased region" description="Polar residues" evidence="1">
    <location>
        <begin position="1"/>
        <end position="13"/>
    </location>
</feature>
<dbReference type="EMBL" id="JBGBPQ010000004">
    <property type="protein sequence ID" value="KAL1525834.1"/>
    <property type="molecule type" value="Genomic_DNA"/>
</dbReference>
<dbReference type="AlphaFoldDB" id="A0AB34K026"/>
<proteinExistence type="predicted"/>
<name>A0AB34K026_PRYPA</name>
<reference evidence="2 3" key="1">
    <citation type="journal article" date="2024" name="Science">
        <title>Giant polyketide synthase enzymes in the biosynthesis of giant marine polyether toxins.</title>
        <authorList>
            <person name="Fallon T.R."/>
            <person name="Shende V.V."/>
            <person name="Wierzbicki I.H."/>
            <person name="Pendleton A.L."/>
            <person name="Watervoot N.F."/>
            <person name="Auber R.P."/>
            <person name="Gonzalez D.J."/>
            <person name="Wisecaver J.H."/>
            <person name="Moore B.S."/>
        </authorList>
    </citation>
    <scope>NUCLEOTIDE SEQUENCE [LARGE SCALE GENOMIC DNA]</scope>
    <source>
        <strain evidence="2 3">12B1</strain>
    </source>
</reference>
<comment type="caution">
    <text evidence="2">The sequence shown here is derived from an EMBL/GenBank/DDBJ whole genome shotgun (WGS) entry which is preliminary data.</text>
</comment>